<accession>A0A6M3JSB2</accession>
<dbReference type="EMBL" id="MT141992">
    <property type="protein sequence ID" value="QJA72969.1"/>
    <property type="molecule type" value="Genomic_DNA"/>
</dbReference>
<gene>
    <name evidence="1" type="ORF">MM415A02536_0004</name>
</gene>
<dbReference type="GO" id="GO:0016740">
    <property type="term" value="F:transferase activity"/>
    <property type="evidence" value="ECO:0007669"/>
    <property type="project" value="UniProtKB-KW"/>
</dbReference>
<name>A0A6M3JSB2_9ZZZZ</name>
<proteinExistence type="predicted"/>
<reference evidence="1" key="1">
    <citation type="submission" date="2020-03" db="EMBL/GenBank/DDBJ databases">
        <title>The deep terrestrial virosphere.</title>
        <authorList>
            <person name="Holmfeldt K."/>
            <person name="Nilsson E."/>
            <person name="Simone D."/>
            <person name="Lopez-Fernandez M."/>
            <person name="Wu X."/>
            <person name="de Brujin I."/>
            <person name="Lundin D."/>
            <person name="Andersson A."/>
            <person name="Bertilsson S."/>
            <person name="Dopson M."/>
        </authorList>
    </citation>
    <scope>NUCLEOTIDE SEQUENCE</scope>
    <source>
        <strain evidence="1">MM415A02536</strain>
    </source>
</reference>
<organism evidence="1">
    <name type="scientific">viral metagenome</name>
    <dbReference type="NCBI Taxonomy" id="1070528"/>
    <lineage>
        <taxon>unclassified sequences</taxon>
        <taxon>metagenomes</taxon>
        <taxon>organismal metagenomes</taxon>
    </lineage>
</organism>
<dbReference type="AlphaFoldDB" id="A0A6M3JSB2"/>
<evidence type="ECO:0000313" key="1">
    <source>
        <dbReference type="EMBL" id="QJA72969.1"/>
    </source>
</evidence>
<keyword evidence="1" id="KW-0808">Transferase</keyword>
<sequence>MVKEQTGIMTNILCVSLYDNGGSLQQLTHALNAYTLHDARHLNFKQTWLKYDVDIKASDYRNEELNELFKDRDFFIFSELIPDRFKELDFYKKLNRENTIIRCFGSTTRNQVNIYRNDWTKCFWTYASGGFDPTIHPYLGFVAYHIPNIYEFSDFPAPHKNNNKIKVCQAVTNKDVKSTTKVVDTLWKLEQDYGIDPIIISGIPWKDTLKIKASCHITIDQFKLGTYASSAIESMYLRNAVVSRISPFVRSMHPDIPIVNTTEETLSEAIIQLISEPERMFELGEKGHKYAMKEHDAKTNIAKWDYLIQWVHGGFI</sequence>
<protein>
    <submittedName>
        <fullName evidence="1">Putative glycosyltransferase</fullName>
    </submittedName>
</protein>